<dbReference type="CDD" id="cd06223">
    <property type="entry name" value="PRTases_typeI"/>
    <property type="match status" value="1"/>
</dbReference>
<evidence type="ECO:0000259" key="18">
    <source>
        <dbReference type="Pfam" id="PF13793"/>
    </source>
</evidence>
<organism evidence="19 20">
    <name type="scientific">Lachancea dasiensis</name>
    <dbReference type="NCBI Taxonomy" id="1072105"/>
    <lineage>
        <taxon>Eukaryota</taxon>
        <taxon>Fungi</taxon>
        <taxon>Dikarya</taxon>
        <taxon>Ascomycota</taxon>
        <taxon>Saccharomycotina</taxon>
        <taxon>Saccharomycetes</taxon>
        <taxon>Saccharomycetales</taxon>
        <taxon>Saccharomycetaceae</taxon>
        <taxon>Lachancea</taxon>
    </lineage>
</organism>
<dbReference type="Pfam" id="PF14572">
    <property type="entry name" value="Pribosyl_synth"/>
    <property type="match status" value="1"/>
</dbReference>
<keyword evidence="14" id="KW-0460">Magnesium</keyword>
<dbReference type="UniPathway" id="UPA00087">
    <property type="reaction ID" value="UER00172"/>
</dbReference>
<dbReference type="SUPFAM" id="SSF53271">
    <property type="entry name" value="PRTase-like"/>
    <property type="match status" value="2"/>
</dbReference>
<proteinExistence type="inferred from homology"/>
<dbReference type="Pfam" id="PF13793">
    <property type="entry name" value="Pribosyltran_N"/>
    <property type="match status" value="1"/>
</dbReference>
<dbReference type="InterPro" id="IPR000836">
    <property type="entry name" value="PRTase_dom"/>
</dbReference>
<dbReference type="GO" id="GO:0005737">
    <property type="term" value="C:cytoplasm"/>
    <property type="evidence" value="ECO:0007669"/>
    <property type="project" value="UniProtKB-SubCell"/>
</dbReference>
<keyword evidence="20" id="KW-1185">Reference proteome</keyword>
<dbReference type="InterPro" id="IPR029057">
    <property type="entry name" value="PRTase-like"/>
</dbReference>
<protein>
    <recommendedName>
        <fullName evidence="15">Ribose-phosphate pyrophosphokinase 1</fullName>
        <ecNumber evidence="5">2.7.6.1</ecNumber>
    </recommendedName>
    <alternativeName>
        <fullName evidence="17">Phosphoribosyl pyrophosphate synthase 1</fullName>
    </alternativeName>
</protein>
<dbReference type="GO" id="GO:0004749">
    <property type="term" value="F:ribose phosphate diphosphokinase activity"/>
    <property type="evidence" value="ECO:0007669"/>
    <property type="project" value="UniProtKB-EC"/>
</dbReference>
<dbReference type="SMART" id="SM01400">
    <property type="entry name" value="Pribosyltran_N"/>
    <property type="match status" value="1"/>
</dbReference>
<comment type="subcellular location">
    <subcellularLocation>
        <location evidence="2">Cytoplasm</location>
    </subcellularLocation>
</comment>
<comment type="similarity">
    <text evidence="4">Belongs to the ribose-phosphate pyrophosphokinase family.</text>
</comment>
<dbReference type="PROSITE" id="PS00114">
    <property type="entry name" value="PRPP_SYNTHASE"/>
    <property type="match status" value="1"/>
</dbReference>
<comment type="catalytic activity">
    <reaction evidence="16">
        <text>D-ribose 5-phosphate + ATP = 5-phospho-alpha-D-ribose 1-diphosphate + AMP + H(+)</text>
        <dbReference type="Rhea" id="RHEA:15609"/>
        <dbReference type="ChEBI" id="CHEBI:15378"/>
        <dbReference type="ChEBI" id="CHEBI:30616"/>
        <dbReference type="ChEBI" id="CHEBI:58017"/>
        <dbReference type="ChEBI" id="CHEBI:78346"/>
        <dbReference type="ChEBI" id="CHEBI:456215"/>
        <dbReference type="EC" id="2.7.6.1"/>
    </reaction>
</comment>
<evidence type="ECO:0000256" key="16">
    <source>
        <dbReference type="ARBA" id="ARBA00049535"/>
    </source>
</evidence>
<evidence type="ECO:0000256" key="7">
    <source>
        <dbReference type="ARBA" id="ARBA00022553"/>
    </source>
</evidence>
<evidence type="ECO:0000313" key="19">
    <source>
        <dbReference type="EMBL" id="SCU98443.1"/>
    </source>
</evidence>
<keyword evidence="8" id="KW-0808">Transferase</keyword>
<gene>
    <name evidence="19" type="ORF">LADA_0H13058G</name>
</gene>
<dbReference type="FunFam" id="3.40.50.2020:FF:000017">
    <property type="entry name" value="Ribose-phosphate pyrophosphokinase 1"/>
    <property type="match status" value="1"/>
</dbReference>
<dbReference type="GO" id="GO:0006015">
    <property type="term" value="P:5-phosphoribose 1-diphosphate biosynthetic process"/>
    <property type="evidence" value="ECO:0007669"/>
    <property type="project" value="UniProtKB-UniPathway"/>
</dbReference>
<evidence type="ECO:0000256" key="8">
    <source>
        <dbReference type="ARBA" id="ARBA00022679"/>
    </source>
</evidence>
<evidence type="ECO:0000256" key="12">
    <source>
        <dbReference type="ARBA" id="ARBA00022777"/>
    </source>
</evidence>
<dbReference type="OrthoDB" id="413572at2759"/>
<dbReference type="STRING" id="1266660.A0A1G4K3Z3"/>
<evidence type="ECO:0000256" key="5">
    <source>
        <dbReference type="ARBA" id="ARBA00013247"/>
    </source>
</evidence>
<dbReference type="PANTHER" id="PTHR10210">
    <property type="entry name" value="RIBOSE-PHOSPHATE DIPHOSPHOKINASE FAMILY MEMBER"/>
    <property type="match status" value="1"/>
</dbReference>
<dbReference type="InterPro" id="IPR005946">
    <property type="entry name" value="Rib-P_diPkinase"/>
</dbReference>
<dbReference type="EC" id="2.7.6.1" evidence="5"/>
<sequence length="427" mass="46897">MRKCKVFVGNSHPELGNLVCERLGIQPAPCTLKKFANGETSVQIGVSVRDEDVYVIQSGSPAINDHIMELLILVSACRGGSAKKITAVIPQFPYSKQCKMKKHRGAITARMLANLLIMAGADHVVSMDLHASQMQGFFSKPVDNLYGGPSLARWIRENVEDFPDAVVVSKNPGGTKRVTALADSLKINFAMIHTDRRRSKDLYAQNKNKQQLMQRKQSMLRKNRPIVRPGEAPDEEENIILTNGIQTARIVGGHVVDDDDYVDEESITDSDNDSEALSSISDSYALGGSYDAVDSEDEEGPEFVDQEKLITLVGNVNGRSAIILDDMIDRPGSFISAAEHLVKNCGAKKVYIIATHGVFTGDCLEQLEQSSSIHQIVVTNTYPISQTKRQSSKKLVVIDVSSIFAECIRRDHYGESISVLFDSLASL</sequence>
<evidence type="ECO:0000256" key="17">
    <source>
        <dbReference type="ARBA" id="ARBA00077829"/>
    </source>
</evidence>
<evidence type="ECO:0000256" key="11">
    <source>
        <dbReference type="ARBA" id="ARBA00022741"/>
    </source>
</evidence>
<evidence type="ECO:0000256" key="6">
    <source>
        <dbReference type="ARBA" id="ARBA00022490"/>
    </source>
</evidence>
<name>A0A1G4K3Z3_9SACH</name>
<evidence type="ECO:0000256" key="4">
    <source>
        <dbReference type="ARBA" id="ARBA00006478"/>
    </source>
</evidence>
<accession>A0A1G4K3Z3</accession>
<evidence type="ECO:0000256" key="9">
    <source>
        <dbReference type="ARBA" id="ARBA00022723"/>
    </source>
</evidence>
<dbReference type="NCBIfam" id="TIGR01251">
    <property type="entry name" value="ribP_PPkin"/>
    <property type="match status" value="1"/>
</dbReference>
<keyword evidence="10" id="KW-0545">Nucleotide biosynthesis</keyword>
<evidence type="ECO:0000256" key="2">
    <source>
        <dbReference type="ARBA" id="ARBA00004496"/>
    </source>
</evidence>
<dbReference type="GO" id="GO:0000287">
    <property type="term" value="F:magnesium ion binding"/>
    <property type="evidence" value="ECO:0007669"/>
    <property type="project" value="InterPro"/>
</dbReference>
<dbReference type="InterPro" id="IPR029099">
    <property type="entry name" value="Pribosyltran_N"/>
</dbReference>
<evidence type="ECO:0000256" key="13">
    <source>
        <dbReference type="ARBA" id="ARBA00022840"/>
    </source>
</evidence>
<dbReference type="GO" id="GO:0016301">
    <property type="term" value="F:kinase activity"/>
    <property type="evidence" value="ECO:0007669"/>
    <property type="project" value="UniProtKB-KW"/>
</dbReference>
<dbReference type="FunFam" id="3.40.50.2020:FF:000043">
    <property type="entry name" value="Ribose-phosphate pyrophosphokinase 1"/>
    <property type="match status" value="1"/>
</dbReference>
<keyword evidence="11" id="KW-0547">Nucleotide-binding</keyword>
<dbReference type="GO" id="GO:0009156">
    <property type="term" value="P:ribonucleoside monophosphate biosynthetic process"/>
    <property type="evidence" value="ECO:0007669"/>
    <property type="project" value="InterPro"/>
</dbReference>
<keyword evidence="7" id="KW-0597">Phosphoprotein</keyword>
<dbReference type="GO" id="GO:0005524">
    <property type="term" value="F:ATP binding"/>
    <property type="evidence" value="ECO:0007669"/>
    <property type="project" value="UniProtKB-KW"/>
</dbReference>
<dbReference type="FunFam" id="3.40.50.2020:FF:000051">
    <property type="entry name" value="Ribose-phosphate pyrophosphokinase 1"/>
    <property type="match status" value="1"/>
</dbReference>
<dbReference type="PANTHER" id="PTHR10210:SF57">
    <property type="entry name" value="RIBOSE-PHOSPHATE DIPHOSPHOKINASE"/>
    <property type="match status" value="1"/>
</dbReference>
<evidence type="ECO:0000256" key="10">
    <source>
        <dbReference type="ARBA" id="ARBA00022727"/>
    </source>
</evidence>
<dbReference type="Gene3D" id="3.40.50.2020">
    <property type="match status" value="3"/>
</dbReference>
<keyword evidence="13" id="KW-0067">ATP-binding</keyword>
<dbReference type="GO" id="GO:0002189">
    <property type="term" value="C:ribose phosphate diphosphokinase complex"/>
    <property type="evidence" value="ECO:0007669"/>
    <property type="project" value="EnsemblFungi"/>
</dbReference>
<evidence type="ECO:0000256" key="15">
    <source>
        <dbReference type="ARBA" id="ARBA00040334"/>
    </source>
</evidence>
<evidence type="ECO:0000313" key="20">
    <source>
        <dbReference type="Proteomes" id="UP000190274"/>
    </source>
</evidence>
<evidence type="ECO:0000256" key="1">
    <source>
        <dbReference type="ARBA" id="ARBA00002196"/>
    </source>
</evidence>
<keyword evidence="6" id="KW-0963">Cytoplasm</keyword>
<evidence type="ECO:0000256" key="3">
    <source>
        <dbReference type="ARBA" id="ARBA00004996"/>
    </source>
</evidence>
<keyword evidence="9" id="KW-0479">Metal-binding</keyword>
<dbReference type="Proteomes" id="UP000190274">
    <property type="component" value="Chromosome H"/>
</dbReference>
<evidence type="ECO:0000256" key="14">
    <source>
        <dbReference type="ARBA" id="ARBA00022842"/>
    </source>
</evidence>
<comment type="function">
    <text evidence="1">5-phosphoribose 1-diphosphate synthase involved in nucleotide, histidine, and tryptophan biosynthesis. Active in heteromultimeric complexes with other 5-phosphoribose 1-diphosphate synthases (PRS2, PRS3, PRS4 and PRS5).</text>
</comment>
<dbReference type="EMBL" id="LT598461">
    <property type="protein sequence ID" value="SCU98443.1"/>
    <property type="molecule type" value="Genomic_DNA"/>
</dbReference>
<reference evidence="19 20" key="1">
    <citation type="submission" date="2016-03" db="EMBL/GenBank/DDBJ databases">
        <authorList>
            <person name="Devillers H."/>
        </authorList>
    </citation>
    <scope>NUCLEOTIDE SEQUENCE [LARGE SCALE GENOMIC DNA]</scope>
    <source>
        <strain evidence="19">CBS 10888</strain>
    </source>
</reference>
<dbReference type="GO" id="GO:0006164">
    <property type="term" value="P:purine nucleotide biosynthetic process"/>
    <property type="evidence" value="ECO:0007669"/>
    <property type="project" value="TreeGrafter"/>
</dbReference>
<dbReference type="AlphaFoldDB" id="A0A1G4K3Z3"/>
<feature type="domain" description="Ribose-phosphate pyrophosphokinase N-terminal" evidence="18">
    <location>
        <begin position="5"/>
        <end position="120"/>
    </location>
</feature>
<comment type="pathway">
    <text evidence="3">Metabolic intermediate biosynthesis; 5-phospho-alpha-D-ribose 1-diphosphate biosynthesis; 5-phospho-alpha-D-ribose 1-diphosphate from D-ribose 5-phosphate (route I): step 1/1.</text>
</comment>
<dbReference type="InterPro" id="IPR000842">
    <property type="entry name" value="PRib_PP_synth_CS"/>
</dbReference>
<keyword evidence="12" id="KW-0418">Kinase</keyword>